<evidence type="ECO:0000256" key="4">
    <source>
        <dbReference type="ARBA" id="ARBA00023024"/>
    </source>
</evidence>
<keyword evidence="5 6" id="KW-0326">Glycosidase</keyword>
<dbReference type="PANTHER" id="PTHR11177:SF317">
    <property type="entry name" value="CHITINASE 12-RELATED"/>
    <property type="match status" value="1"/>
</dbReference>
<feature type="chain" id="PRO_5015305802" description="chitinase" evidence="8">
    <location>
        <begin position="29"/>
        <end position="711"/>
    </location>
</feature>
<dbReference type="EMBL" id="CP027667">
    <property type="protein sequence ID" value="AVO49539.1"/>
    <property type="molecule type" value="Genomic_DNA"/>
</dbReference>
<keyword evidence="4" id="KW-0119">Carbohydrate metabolism</keyword>
<organism evidence="11 12">
    <name type="scientific">Melaminivora suipulveris</name>
    <dbReference type="NCBI Taxonomy" id="2109913"/>
    <lineage>
        <taxon>Bacteria</taxon>
        <taxon>Pseudomonadati</taxon>
        <taxon>Pseudomonadota</taxon>
        <taxon>Betaproteobacteria</taxon>
        <taxon>Burkholderiales</taxon>
        <taxon>Comamonadaceae</taxon>
        <taxon>Melaminivora</taxon>
    </lineage>
</organism>
<evidence type="ECO:0000259" key="10">
    <source>
        <dbReference type="PROSITE" id="PS51910"/>
    </source>
</evidence>
<feature type="compositionally biased region" description="Polar residues" evidence="7">
    <location>
        <begin position="212"/>
        <end position="222"/>
    </location>
</feature>
<feature type="compositionally biased region" description="Pro residues" evidence="7">
    <location>
        <begin position="252"/>
        <end position="261"/>
    </location>
</feature>
<dbReference type="GO" id="GO:0006032">
    <property type="term" value="P:chitin catabolic process"/>
    <property type="evidence" value="ECO:0007669"/>
    <property type="project" value="UniProtKB-KW"/>
</dbReference>
<dbReference type="InterPro" id="IPR029070">
    <property type="entry name" value="Chitinase_insertion_sf"/>
</dbReference>
<evidence type="ECO:0000256" key="2">
    <source>
        <dbReference type="ARBA" id="ARBA00012729"/>
    </source>
</evidence>
<dbReference type="AlphaFoldDB" id="A0A2R3QCN7"/>
<proteinExistence type="predicted"/>
<evidence type="ECO:0000256" key="3">
    <source>
        <dbReference type="ARBA" id="ARBA00022801"/>
    </source>
</evidence>
<dbReference type="InterPro" id="IPR011658">
    <property type="entry name" value="PA14_dom"/>
</dbReference>
<evidence type="ECO:0000313" key="12">
    <source>
        <dbReference type="Proteomes" id="UP000237925"/>
    </source>
</evidence>
<evidence type="ECO:0000256" key="8">
    <source>
        <dbReference type="SAM" id="SignalP"/>
    </source>
</evidence>
<dbReference type="Gene3D" id="3.90.182.10">
    <property type="entry name" value="Toxin - Anthrax Protective Antigen,domain 1"/>
    <property type="match status" value="1"/>
</dbReference>
<keyword evidence="8" id="KW-0732">Signal</keyword>
<keyword evidence="3 6" id="KW-0378">Hydrolase</keyword>
<dbReference type="PROSITE" id="PS51820">
    <property type="entry name" value="PA14"/>
    <property type="match status" value="1"/>
</dbReference>
<keyword evidence="4" id="KW-0624">Polysaccharide degradation</keyword>
<dbReference type="GO" id="GO:0005975">
    <property type="term" value="P:carbohydrate metabolic process"/>
    <property type="evidence" value="ECO:0007669"/>
    <property type="project" value="InterPro"/>
</dbReference>
<evidence type="ECO:0000313" key="11">
    <source>
        <dbReference type="EMBL" id="AVO49539.1"/>
    </source>
</evidence>
<sequence>MNRPSLFHRLAPRALAASLLLAGVQAFALDCAPGQWRAEYYPNINLSGSPVLQRCEAGPIDYYWPTGSPDPRLPADAFSARWTASLPFAAGTARLTTYTDDGVRVYVDGKRVINNWKRHSITRDEAAVRLKAGLHTVSMEYYEAGGEGLAQLFIEGGEAPPPPPPPPPPAPPPRIAAFTAQPATIDAGGASILSWSSENTTACSASGAWSGERSSNGSASVRPSATASYGLSCRNAAGAAVQASATVTVRSAPPPPPPPPGEGGDGLSATPIAGGVRLAWNPSAQQRKWVNGYYAGWFWETYPPEAVDMATMTHFVFGRYAPALGSLPGGRAGDLLEGAGSAHVQVEDALIAKAHAAGVKAVMMVGGDSDGPGFVAATANATVRARFIQNILDKAVQKGYDGVDIDWEENLDTPAVRAQALALLRELRSASAQRPRYQAAPLQISWPGFWVNSNEPDITPWHAEVAAAVDRFNLMTYSMAGDWGWQSWHHSPLFGAAALHPTSIESTVQAYLAAGVPRAKLGIGIGLYGAYYNRPVTGPRQSLQGMQGWMNNGDWENNYQRLVAENAFGQPGATYHWDDVAKQSYITFGQPWNRGANTPVTYLSYEDERSIAAKGQWVRAQGLGGTLVWTVNYGYLPQQGANPLMQAVRQGFMAGAARYRIYRDGALLATTDDPRHFDAAAPRGSHGYQVSVVNAAGQEGPLSAPVTVQVP</sequence>
<dbReference type="InterPro" id="IPR001223">
    <property type="entry name" value="Glyco_hydro18_cat"/>
</dbReference>
<accession>A0A2R3QCN7</accession>
<dbReference type="Gene3D" id="3.20.20.80">
    <property type="entry name" value="Glycosidases"/>
    <property type="match status" value="1"/>
</dbReference>
<dbReference type="InterPro" id="IPR017853">
    <property type="entry name" value="GH"/>
</dbReference>
<reference evidence="11 12" key="1">
    <citation type="submission" date="2018-03" db="EMBL/GenBank/DDBJ databases">
        <title>Genome sequencing of Melaminivora sp.</title>
        <authorList>
            <person name="Kim S.-J."/>
            <person name="Heo J."/>
            <person name="Ahn J.-H."/>
            <person name="Kwon S.-W."/>
        </authorList>
    </citation>
    <scope>NUCLEOTIDE SEQUENCE [LARGE SCALE GENOMIC DNA]</scope>
    <source>
        <strain evidence="11 12">SC2-9</strain>
    </source>
</reference>
<dbReference type="SUPFAM" id="SSF51445">
    <property type="entry name" value="(Trans)glycosidases"/>
    <property type="match status" value="1"/>
</dbReference>
<comment type="catalytic activity">
    <reaction evidence="1">
        <text>Random endo-hydrolysis of N-acetyl-beta-D-glucosaminide (1-&gt;4)-beta-linkages in chitin and chitodextrins.</text>
        <dbReference type="EC" id="3.2.1.14"/>
    </reaction>
</comment>
<dbReference type="PANTHER" id="PTHR11177">
    <property type="entry name" value="CHITINASE"/>
    <property type="match status" value="1"/>
</dbReference>
<evidence type="ECO:0000256" key="1">
    <source>
        <dbReference type="ARBA" id="ARBA00000822"/>
    </source>
</evidence>
<dbReference type="OrthoDB" id="1153097at2"/>
<dbReference type="GO" id="GO:0008843">
    <property type="term" value="F:endochitinase activity"/>
    <property type="evidence" value="ECO:0007669"/>
    <property type="project" value="UniProtKB-EC"/>
</dbReference>
<dbReference type="GO" id="GO:0005576">
    <property type="term" value="C:extracellular region"/>
    <property type="evidence" value="ECO:0007669"/>
    <property type="project" value="TreeGrafter"/>
</dbReference>
<dbReference type="EC" id="3.2.1.14" evidence="2"/>
<dbReference type="PROSITE" id="PS51910">
    <property type="entry name" value="GH18_2"/>
    <property type="match status" value="1"/>
</dbReference>
<feature type="compositionally biased region" description="Pro residues" evidence="7">
    <location>
        <begin position="159"/>
        <end position="174"/>
    </location>
</feature>
<feature type="domain" description="GH18" evidence="10">
    <location>
        <begin position="288"/>
        <end position="655"/>
    </location>
</feature>
<dbReference type="RefSeq" id="WP_106683971.1">
    <property type="nucleotide sequence ID" value="NZ_CP027667.1"/>
</dbReference>
<dbReference type="Proteomes" id="UP000237925">
    <property type="component" value="Chromosome"/>
</dbReference>
<dbReference type="InterPro" id="IPR050314">
    <property type="entry name" value="Glycosyl_Hydrlase_18"/>
</dbReference>
<feature type="domain" description="PA14" evidence="9">
    <location>
        <begin position="31"/>
        <end position="170"/>
    </location>
</feature>
<feature type="region of interest" description="Disordered" evidence="7">
    <location>
        <begin position="155"/>
        <end position="174"/>
    </location>
</feature>
<dbReference type="KEGG" id="mela:C6568_09860"/>
<feature type="signal peptide" evidence="8">
    <location>
        <begin position="1"/>
        <end position="28"/>
    </location>
</feature>
<dbReference type="Pfam" id="PF07691">
    <property type="entry name" value="PA14"/>
    <property type="match status" value="1"/>
</dbReference>
<dbReference type="SMART" id="SM00636">
    <property type="entry name" value="Glyco_18"/>
    <property type="match status" value="1"/>
</dbReference>
<dbReference type="SUPFAM" id="SSF56988">
    <property type="entry name" value="Anthrax protective antigen"/>
    <property type="match status" value="1"/>
</dbReference>
<evidence type="ECO:0000259" key="9">
    <source>
        <dbReference type="PROSITE" id="PS51820"/>
    </source>
</evidence>
<feature type="region of interest" description="Disordered" evidence="7">
    <location>
        <begin position="203"/>
        <end position="222"/>
    </location>
</feature>
<protein>
    <recommendedName>
        <fullName evidence="2">chitinase</fullName>
        <ecNumber evidence="2">3.2.1.14</ecNumber>
    </recommendedName>
</protein>
<dbReference type="InterPro" id="IPR011583">
    <property type="entry name" value="Chitinase_II/V-like_cat"/>
</dbReference>
<gene>
    <name evidence="11" type="ORF">C6568_09860</name>
</gene>
<evidence type="ECO:0000256" key="5">
    <source>
        <dbReference type="ARBA" id="ARBA00023295"/>
    </source>
</evidence>
<name>A0A2R3QCN7_9BURK</name>
<evidence type="ECO:0000256" key="7">
    <source>
        <dbReference type="SAM" id="MobiDB-lite"/>
    </source>
</evidence>
<keyword evidence="4" id="KW-0146">Chitin degradation</keyword>
<dbReference type="InterPro" id="IPR037524">
    <property type="entry name" value="PA14/GLEYA"/>
</dbReference>
<dbReference type="GO" id="GO:0008061">
    <property type="term" value="F:chitin binding"/>
    <property type="evidence" value="ECO:0007669"/>
    <property type="project" value="InterPro"/>
</dbReference>
<keyword evidence="12" id="KW-1185">Reference proteome</keyword>
<dbReference type="PROSITE" id="PS01095">
    <property type="entry name" value="GH18_1"/>
    <property type="match status" value="1"/>
</dbReference>
<evidence type="ECO:0000256" key="6">
    <source>
        <dbReference type="RuleBase" id="RU000489"/>
    </source>
</evidence>
<feature type="region of interest" description="Disordered" evidence="7">
    <location>
        <begin position="245"/>
        <end position="269"/>
    </location>
</feature>
<dbReference type="SMART" id="SM00758">
    <property type="entry name" value="PA14"/>
    <property type="match status" value="1"/>
</dbReference>
<dbReference type="Gene3D" id="3.10.50.10">
    <property type="match status" value="1"/>
</dbReference>
<dbReference type="Pfam" id="PF00704">
    <property type="entry name" value="Glyco_hydro_18"/>
    <property type="match status" value="1"/>
</dbReference>
<dbReference type="InterPro" id="IPR001579">
    <property type="entry name" value="Glyco_hydro_18_chit_AS"/>
</dbReference>